<dbReference type="Proteomes" id="UP000326939">
    <property type="component" value="Chromosome 5"/>
</dbReference>
<keyword evidence="5" id="KW-1133">Transmembrane helix</keyword>
<dbReference type="PROSITE" id="PS50893">
    <property type="entry name" value="ABC_TRANSPORTER_2"/>
    <property type="match status" value="1"/>
</dbReference>
<feature type="domain" description="ABC transporter" evidence="7">
    <location>
        <begin position="353"/>
        <end position="589"/>
    </location>
</feature>
<dbReference type="Pfam" id="PF00005">
    <property type="entry name" value="ABC_tran"/>
    <property type="match status" value="1"/>
</dbReference>
<keyword evidence="3" id="KW-0067">ATP-binding</keyword>
<dbReference type="PROSITE" id="PS00211">
    <property type="entry name" value="ABC_TRANSPORTER_1"/>
    <property type="match status" value="1"/>
</dbReference>
<gene>
    <name evidence="8" type="ORF">DKX38_007318</name>
</gene>
<feature type="transmembrane region" description="Helical" evidence="5">
    <location>
        <begin position="1032"/>
        <end position="1050"/>
    </location>
</feature>
<keyword evidence="4" id="KW-0520">NAD</keyword>
<dbReference type="FunFam" id="3.40.50.10140:FF:000007">
    <property type="entry name" value="Disease resistance protein (TIR-NBS-LRR class)"/>
    <property type="match status" value="1"/>
</dbReference>
<reference evidence="9" key="1">
    <citation type="journal article" date="2019" name="Gigascience">
        <title>De novo genome assembly of the endangered Acer yangbiense, a plant species with extremely small populations endemic to Yunnan Province, China.</title>
        <authorList>
            <person name="Yang J."/>
            <person name="Wariss H.M."/>
            <person name="Tao L."/>
            <person name="Zhang R."/>
            <person name="Yun Q."/>
            <person name="Hollingsworth P."/>
            <person name="Dao Z."/>
            <person name="Luo G."/>
            <person name="Guo H."/>
            <person name="Ma Y."/>
            <person name="Sun W."/>
        </authorList>
    </citation>
    <scope>NUCLEOTIDE SEQUENCE [LARGE SCALE GENOMIC DNA]</scope>
    <source>
        <strain evidence="9">cv. br00</strain>
    </source>
</reference>
<dbReference type="Pfam" id="PF01582">
    <property type="entry name" value="TIR"/>
    <property type="match status" value="1"/>
</dbReference>
<evidence type="ECO:0000256" key="3">
    <source>
        <dbReference type="ARBA" id="ARBA00022840"/>
    </source>
</evidence>
<accession>A0A5N5MMW4</accession>
<feature type="domain" description="TIR" evidence="6">
    <location>
        <begin position="109"/>
        <end position="245"/>
    </location>
</feature>
<proteinExistence type="predicted"/>
<dbReference type="Gene3D" id="3.40.50.300">
    <property type="entry name" value="P-loop containing nucleotide triphosphate hydrolases"/>
    <property type="match status" value="1"/>
</dbReference>
<dbReference type="InterPro" id="IPR035897">
    <property type="entry name" value="Toll_tir_struct_dom_sf"/>
</dbReference>
<organism evidence="8 9">
    <name type="scientific">Salix brachista</name>
    <dbReference type="NCBI Taxonomy" id="2182728"/>
    <lineage>
        <taxon>Eukaryota</taxon>
        <taxon>Viridiplantae</taxon>
        <taxon>Streptophyta</taxon>
        <taxon>Embryophyta</taxon>
        <taxon>Tracheophyta</taxon>
        <taxon>Spermatophyta</taxon>
        <taxon>Magnoliopsida</taxon>
        <taxon>eudicotyledons</taxon>
        <taxon>Gunneridae</taxon>
        <taxon>Pentapetalae</taxon>
        <taxon>rosids</taxon>
        <taxon>fabids</taxon>
        <taxon>Malpighiales</taxon>
        <taxon>Salicaceae</taxon>
        <taxon>Saliceae</taxon>
        <taxon>Salix</taxon>
    </lineage>
</organism>
<evidence type="ECO:0000256" key="1">
    <source>
        <dbReference type="ARBA" id="ARBA00022448"/>
    </source>
</evidence>
<dbReference type="PANTHER" id="PTHR43514:SF4">
    <property type="entry name" value="ABC TRANSPORTER I FAMILY MEMBER 10"/>
    <property type="match status" value="1"/>
</dbReference>
<evidence type="ECO:0000313" key="9">
    <source>
        <dbReference type="Proteomes" id="UP000326939"/>
    </source>
</evidence>
<name>A0A5N5MMW4_9ROSI</name>
<dbReference type="Pfam" id="PF03151">
    <property type="entry name" value="TPT"/>
    <property type="match status" value="1"/>
</dbReference>
<dbReference type="EMBL" id="VDCV01000005">
    <property type="protein sequence ID" value="KAB5556409.1"/>
    <property type="molecule type" value="Genomic_DNA"/>
</dbReference>
<dbReference type="Gene3D" id="3.40.50.10140">
    <property type="entry name" value="Toll/interleukin-1 receptor homology (TIR) domain"/>
    <property type="match status" value="1"/>
</dbReference>
<dbReference type="GO" id="GO:0055085">
    <property type="term" value="P:transmembrane transport"/>
    <property type="evidence" value="ECO:0007669"/>
    <property type="project" value="InterPro"/>
</dbReference>
<dbReference type="SMART" id="SM00382">
    <property type="entry name" value="AAA"/>
    <property type="match status" value="1"/>
</dbReference>
<feature type="transmembrane region" description="Helical" evidence="5">
    <location>
        <begin position="1008"/>
        <end position="1026"/>
    </location>
</feature>
<dbReference type="AlphaFoldDB" id="A0A5N5MMW4"/>
<feature type="transmembrane region" description="Helical" evidence="5">
    <location>
        <begin position="1108"/>
        <end position="1131"/>
    </location>
</feature>
<evidence type="ECO:0000256" key="4">
    <source>
        <dbReference type="ARBA" id="ARBA00023027"/>
    </source>
</evidence>
<dbReference type="GO" id="GO:0016020">
    <property type="term" value="C:membrane"/>
    <property type="evidence" value="ECO:0007669"/>
    <property type="project" value="InterPro"/>
</dbReference>
<keyword evidence="5" id="KW-0812">Transmembrane</keyword>
<feature type="transmembrane region" description="Helical" evidence="5">
    <location>
        <begin position="955"/>
        <end position="974"/>
    </location>
</feature>
<dbReference type="PROSITE" id="PS50104">
    <property type="entry name" value="TIR"/>
    <property type="match status" value="1"/>
</dbReference>
<evidence type="ECO:0000256" key="2">
    <source>
        <dbReference type="ARBA" id="ARBA00022741"/>
    </source>
</evidence>
<dbReference type="InterPro" id="IPR050334">
    <property type="entry name" value="Molybdenum_import_ModC"/>
</dbReference>
<evidence type="ECO:0000313" key="8">
    <source>
        <dbReference type="EMBL" id="KAB5556409.1"/>
    </source>
</evidence>
<dbReference type="InterPro" id="IPR004853">
    <property type="entry name" value="Sugar_P_trans_dom"/>
</dbReference>
<feature type="transmembrane region" description="Helical" evidence="5">
    <location>
        <begin position="1213"/>
        <end position="1231"/>
    </location>
</feature>
<evidence type="ECO:0000259" key="7">
    <source>
        <dbReference type="PROSITE" id="PS50893"/>
    </source>
</evidence>
<dbReference type="InterPro" id="IPR003593">
    <property type="entry name" value="AAA+_ATPase"/>
</dbReference>
<dbReference type="InterPro" id="IPR017871">
    <property type="entry name" value="ABC_transporter-like_CS"/>
</dbReference>
<keyword evidence="9" id="KW-1185">Reference proteome</keyword>
<keyword evidence="1" id="KW-0813">Transport</keyword>
<dbReference type="GO" id="GO:0005524">
    <property type="term" value="F:ATP binding"/>
    <property type="evidence" value="ECO:0007669"/>
    <property type="project" value="UniProtKB-KW"/>
</dbReference>
<feature type="transmembrane region" description="Helical" evidence="5">
    <location>
        <begin position="889"/>
        <end position="911"/>
    </location>
</feature>
<dbReference type="InterPro" id="IPR003439">
    <property type="entry name" value="ABC_transporter-like_ATP-bd"/>
</dbReference>
<dbReference type="SUPFAM" id="SSF52540">
    <property type="entry name" value="P-loop containing nucleoside triphosphate hydrolases"/>
    <property type="match status" value="2"/>
</dbReference>
<dbReference type="InterPro" id="IPR027417">
    <property type="entry name" value="P-loop_NTPase"/>
</dbReference>
<dbReference type="GO" id="GO:0007165">
    <property type="term" value="P:signal transduction"/>
    <property type="evidence" value="ECO:0007669"/>
    <property type="project" value="InterPro"/>
</dbReference>
<evidence type="ECO:0008006" key="10">
    <source>
        <dbReference type="Google" id="ProtNLM"/>
    </source>
</evidence>
<feature type="transmembrane region" description="Helical" evidence="5">
    <location>
        <begin position="923"/>
        <end position="943"/>
    </location>
</feature>
<evidence type="ECO:0000259" key="6">
    <source>
        <dbReference type="PROSITE" id="PS50104"/>
    </source>
</evidence>
<evidence type="ECO:0000256" key="5">
    <source>
        <dbReference type="SAM" id="Phobius"/>
    </source>
</evidence>
<feature type="transmembrane region" description="Helical" evidence="5">
    <location>
        <begin position="1071"/>
        <end position="1092"/>
    </location>
</feature>
<dbReference type="GO" id="GO:0016887">
    <property type="term" value="F:ATP hydrolysis activity"/>
    <property type="evidence" value="ECO:0007669"/>
    <property type="project" value="InterPro"/>
</dbReference>
<dbReference type="InterPro" id="IPR000157">
    <property type="entry name" value="TIR_dom"/>
</dbReference>
<comment type="caution">
    <text evidence="8">The sequence shown here is derived from an EMBL/GenBank/DDBJ whole genome shotgun (WGS) entry which is preliminary data.</text>
</comment>
<dbReference type="SUPFAM" id="SSF52200">
    <property type="entry name" value="Toll/Interleukin receptor TIR domain"/>
    <property type="match status" value="1"/>
</dbReference>
<keyword evidence="5" id="KW-0472">Membrane</keyword>
<dbReference type="CDD" id="cd03225">
    <property type="entry name" value="ABC_cobalt_CbiO_domain1"/>
    <property type="match status" value="1"/>
</dbReference>
<dbReference type="SMART" id="SM00255">
    <property type="entry name" value="TIR"/>
    <property type="match status" value="1"/>
</dbReference>
<dbReference type="GO" id="GO:0009941">
    <property type="term" value="C:chloroplast envelope"/>
    <property type="evidence" value="ECO:0007669"/>
    <property type="project" value="TreeGrafter"/>
</dbReference>
<sequence>MVRDHWPFWLAGRVMSYFPLIPLLSFAIIYVVLESSYSFHEDFFSWCSGLLVNRGGILCKTFISNFKSMLLFVENAIFIFIFKQHSPRTLTRPNFCIMESNPSSVAPPWKYDVFLSFRGADVRHNFLGHLYDALDQNDIETFIDSKLGAGGEVSRDLLEKIEQSNVSIVIFSRNYADSPWCLEELEKILECRQTLQQMVIPVFYHVEPTHVRELSNSYGDALAEHRKKISPDKVETWKRVLIEVADLEGWHFDDSKKESALLQEIVDYIMKELKPLSSSSFDDLVGSGSYIEKPIQISFVSPIECFIISNQVVLPMDLSTLFRAVAPPNIPPLHSAPSPRSNYITEKDNNIAIECRNLNFSIKTRKGESVPILKDCSLSIPSGKLWMLLGPNGCGKSTLLKILAGLLNPTSGSLYVKRPKSFVFQNPDHQVVMPTVEADVSFGLGKLNLTEDEVKCTVSKALDAVGMSAYMQRPVQTLSGGQKQRVAIAGALAEACKVLLLDELTTFLDESDQSRVGEAVLFISSTSSRIGATGIGVDNPAKCVCCCSLGNIWEVQQPSMRGFREKLPRNPEGSLMSHSDVSFWTQGAYPTIDTPGLTSTVGVIKAVKNSLNASDDVTALWVTHRLEELEYADGALYMENGKLSTNVSIPPVLLSCFLWNQAWKQVPTMKLACLCWMTRMDMLDCHREWLPFGFSLSECIDLMYSPASKIDLVGTYFAKNHQQQVYQLHELQKRASSKVDFLAFSGFYGAAKVLALMGTSRSSKGYVVNVDSDKCMQQKPKCFKSFCCEVFHTKSISLDSPNSLYERNLIDDSDKVNRSEERILKLHESNGLVEQSSSPLKREVINRLSYSLSMKSHENDEIDLEGGKLVKDKDKPTRSKGVIRVQNQALLSGIAYCISSCSMILVNKYVLSSYDFNAGISLMLYQNFISVIIVSMLRFLGLISTEPLTWRLIKVWLPVNIIFVGMLITSMFSLKYINVAMVTVLKNVTNVITALGEMYLFQKDHDSRVWAALFLMIISAISGGITDLSFHAVGYSWQLVNCFLTASYSLTLRRVMDTAKQVTKSGNLNEFSMVMLNNTLSLPLGLILIFVFNEVDYLTRTPLLRLPTFWLVVTMSGFLGLAISFTSMWFLHQTGATTYSLVGSLNKIPLSVAGILLFHVPTSLQNSASIFFGNISSLSLIKSTKCASTLSCTQHTCRRCAHDVQALLNNVELTKIITFVGLLAGVIFARAKMRERS</sequence>
<dbReference type="PANTHER" id="PTHR43514">
    <property type="entry name" value="ABC TRANSPORTER I FAMILY MEMBER 10"/>
    <property type="match status" value="1"/>
</dbReference>
<keyword evidence="2" id="KW-0547">Nucleotide-binding</keyword>
<protein>
    <recommendedName>
        <fullName evidence="10">TIR domain-containing protein</fullName>
    </recommendedName>
</protein>
<dbReference type="InterPro" id="IPR015856">
    <property type="entry name" value="ABC_transpr_CbiO/EcfA_su"/>
</dbReference>
<feature type="transmembrane region" description="Helical" evidence="5">
    <location>
        <begin position="12"/>
        <end position="33"/>
    </location>
</feature>